<comment type="caution">
    <text evidence="3">The sequence shown here is derived from an EMBL/GenBank/DDBJ whole genome shotgun (WGS) entry which is preliminary data.</text>
</comment>
<dbReference type="EMBL" id="STGX01000012">
    <property type="protein sequence ID" value="THV27032.1"/>
    <property type="molecule type" value="Genomic_DNA"/>
</dbReference>
<feature type="compositionally biased region" description="Basic and acidic residues" evidence="1">
    <location>
        <begin position="180"/>
        <end position="218"/>
    </location>
</feature>
<reference evidence="3 4" key="1">
    <citation type="journal article" date="2018" name="Int. J. Syst. Evol. Microbiol.">
        <title>Glycomyces paridis sp. nov., isolated from the medicinal plant Paris polyphylla.</title>
        <authorList>
            <person name="Fang X.M."/>
            <person name="Bai J.L."/>
            <person name="Su J."/>
            <person name="Zhao L.L."/>
            <person name="Liu H.Y."/>
            <person name="Ma B.P."/>
            <person name="Zhang Y.Q."/>
            <person name="Yu L.Y."/>
        </authorList>
    </citation>
    <scope>NUCLEOTIDE SEQUENCE [LARGE SCALE GENOMIC DNA]</scope>
    <source>
        <strain evidence="3 4">CPCC 204357</strain>
    </source>
</reference>
<keyword evidence="4" id="KW-1185">Reference proteome</keyword>
<evidence type="ECO:0000313" key="3">
    <source>
        <dbReference type="EMBL" id="THV27032.1"/>
    </source>
</evidence>
<evidence type="ECO:0000256" key="1">
    <source>
        <dbReference type="SAM" id="MobiDB-lite"/>
    </source>
</evidence>
<feature type="region of interest" description="Disordered" evidence="1">
    <location>
        <begin position="62"/>
        <end position="218"/>
    </location>
</feature>
<keyword evidence="2" id="KW-0812">Transmembrane</keyword>
<name>A0A4S8PCV8_9ACTN</name>
<dbReference type="RefSeq" id="WP_136530752.1">
    <property type="nucleotide sequence ID" value="NZ_STGX01000012.1"/>
</dbReference>
<dbReference type="Proteomes" id="UP000305792">
    <property type="component" value="Unassembled WGS sequence"/>
</dbReference>
<organism evidence="3 4">
    <name type="scientific">Glycomyces paridis</name>
    <dbReference type="NCBI Taxonomy" id="2126555"/>
    <lineage>
        <taxon>Bacteria</taxon>
        <taxon>Bacillati</taxon>
        <taxon>Actinomycetota</taxon>
        <taxon>Actinomycetes</taxon>
        <taxon>Glycomycetales</taxon>
        <taxon>Glycomycetaceae</taxon>
        <taxon>Glycomyces</taxon>
    </lineage>
</organism>
<feature type="compositionally biased region" description="Acidic residues" evidence="1">
    <location>
        <begin position="167"/>
        <end position="179"/>
    </location>
</feature>
<sequence>MRGRRGDQGGRWPVGLWLALVGVSAGTVASFGLVGWTFATGLYEIEDAGEPVAIDSGTVVFEAQEPPPAPAAGEDLDLEPPAGTGTEPADEPSPIEPQVNEVPETQADPVEERAPIEETAPPKLVPVDEHEPECDRSEDAEDGAEAGEGSSDWYEHWDGDTGWRWDEDWDQDWDADWDQDWEHWDDGDRGEEDRHRDEEPRLVEVTEEPSERAAYDVD</sequence>
<keyword evidence="2" id="KW-1133">Transmembrane helix</keyword>
<proteinExistence type="predicted"/>
<evidence type="ECO:0000256" key="2">
    <source>
        <dbReference type="SAM" id="Phobius"/>
    </source>
</evidence>
<gene>
    <name evidence="3" type="ORF">E9998_16255</name>
</gene>
<protein>
    <submittedName>
        <fullName evidence="3">Uncharacterized protein</fullName>
    </submittedName>
</protein>
<keyword evidence="2" id="KW-0472">Membrane</keyword>
<dbReference type="AlphaFoldDB" id="A0A4S8PCV8"/>
<accession>A0A4S8PCV8</accession>
<dbReference type="OrthoDB" id="5196458at2"/>
<evidence type="ECO:0000313" key="4">
    <source>
        <dbReference type="Proteomes" id="UP000305792"/>
    </source>
</evidence>
<feature type="transmembrane region" description="Helical" evidence="2">
    <location>
        <begin position="12"/>
        <end position="38"/>
    </location>
</feature>
<feature type="compositionally biased region" description="Basic and acidic residues" evidence="1">
    <location>
        <begin position="126"/>
        <end position="137"/>
    </location>
</feature>
<feature type="compositionally biased region" description="Basic and acidic residues" evidence="1">
    <location>
        <begin position="153"/>
        <end position="166"/>
    </location>
</feature>